<dbReference type="STRING" id="303698.A0A1V6T1P3"/>
<organism evidence="8 9">
    <name type="scientific">Penicillium steckii</name>
    <dbReference type="NCBI Taxonomy" id="303698"/>
    <lineage>
        <taxon>Eukaryota</taxon>
        <taxon>Fungi</taxon>
        <taxon>Dikarya</taxon>
        <taxon>Ascomycota</taxon>
        <taxon>Pezizomycotina</taxon>
        <taxon>Eurotiomycetes</taxon>
        <taxon>Eurotiomycetidae</taxon>
        <taxon>Eurotiales</taxon>
        <taxon>Aspergillaceae</taxon>
        <taxon>Penicillium</taxon>
    </lineage>
</organism>
<keyword evidence="9" id="KW-1185">Reference proteome</keyword>
<proteinExistence type="inferred from homology"/>
<gene>
    <name evidence="8" type="ORF">PENSTE_c013G01972</name>
</gene>
<name>A0A1V6T1P3_9EURO</name>
<keyword evidence="5 6" id="KW-0472">Membrane</keyword>
<feature type="transmembrane region" description="Helical" evidence="6">
    <location>
        <begin position="21"/>
        <end position="44"/>
    </location>
</feature>
<dbReference type="PANTHER" id="PTHR22950">
    <property type="entry name" value="AMINO ACID TRANSPORTER"/>
    <property type="match status" value="1"/>
</dbReference>
<feature type="domain" description="Amino acid transporter transmembrane" evidence="7">
    <location>
        <begin position="54"/>
        <end position="339"/>
    </location>
</feature>
<feature type="transmembrane region" description="Helical" evidence="6">
    <location>
        <begin position="207"/>
        <end position="228"/>
    </location>
</feature>
<accession>A0A1V6T1P3</accession>
<dbReference type="OrthoDB" id="655540at2759"/>
<feature type="transmembrane region" description="Helical" evidence="6">
    <location>
        <begin position="249"/>
        <end position="268"/>
    </location>
</feature>
<dbReference type="Pfam" id="PF01490">
    <property type="entry name" value="Aa_trans"/>
    <property type="match status" value="2"/>
</dbReference>
<feature type="transmembrane region" description="Helical" evidence="6">
    <location>
        <begin position="50"/>
        <end position="72"/>
    </location>
</feature>
<dbReference type="PANTHER" id="PTHR22950:SF479">
    <property type="entry name" value="AMINO ACID TRANSPORTER (EUROFUNG)-RELATED"/>
    <property type="match status" value="1"/>
</dbReference>
<feature type="domain" description="Amino acid transporter transmembrane" evidence="7">
    <location>
        <begin position="2"/>
        <end position="51"/>
    </location>
</feature>
<evidence type="ECO:0000256" key="5">
    <source>
        <dbReference type="ARBA" id="ARBA00023136"/>
    </source>
</evidence>
<protein>
    <recommendedName>
        <fullName evidence="7">Amino acid transporter transmembrane domain-containing protein</fullName>
    </recommendedName>
</protein>
<feature type="transmembrane region" description="Helical" evidence="6">
    <location>
        <begin position="127"/>
        <end position="146"/>
    </location>
</feature>
<evidence type="ECO:0000256" key="4">
    <source>
        <dbReference type="ARBA" id="ARBA00022989"/>
    </source>
</evidence>
<comment type="caution">
    <text evidence="8">The sequence shown here is derived from an EMBL/GenBank/DDBJ whole genome shotgun (WGS) entry which is preliminary data.</text>
</comment>
<reference evidence="9" key="1">
    <citation type="journal article" date="2017" name="Nat. Microbiol.">
        <title>Global analysis of biosynthetic gene clusters reveals vast potential of secondary metabolite production in Penicillium species.</title>
        <authorList>
            <person name="Nielsen J.C."/>
            <person name="Grijseels S."/>
            <person name="Prigent S."/>
            <person name="Ji B."/>
            <person name="Dainat J."/>
            <person name="Nielsen K.F."/>
            <person name="Frisvad J.C."/>
            <person name="Workman M."/>
            <person name="Nielsen J."/>
        </authorList>
    </citation>
    <scope>NUCLEOTIDE SEQUENCE [LARGE SCALE GENOMIC DNA]</scope>
    <source>
        <strain evidence="9">IBT 24891</strain>
    </source>
</reference>
<dbReference type="AlphaFoldDB" id="A0A1V6T1P3"/>
<evidence type="ECO:0000313" key="9">
    <source>
        <dbReference type="Proteomes" id="UP000191285"/>
    </source>
</evidence>
<keyword evidence="4 6" id="KW-1133">Transmembrane helix</keyword>
<feature type="transmembrane region" description="Helical" evidence="6">
    <location>
        <begin position="313"/>
        <end position="335"/>
    </location>
</feature>
<feature type="transmembrane region" description="Helical" evidence="6">
    <location>
        <begin position="166"/>
        <end position="187"/>
    </location>
</feature>
<comment type="subcellular location">
    <subcellularLocation>
        <location evidence="1">Membrane</location>
        <topology evidence="1">Multi-pass membrane protein</topology>
    </subcellularLocation>
</comment>
<evidence type="ECO:0000256" key="6">
    <source>
        <dbReference type="SAM" id="Phobius"/>
    </source>
</evidence>
<sequence length="359" mass="38839">MLIVEAIALGALSIPSAFATLGMVIGVICYVEIGLIAIYTSYIIGQVKLYITGSDICSLLFGGVSAIILRFLAIPSSFADIAIFGYIDFASIIIAIGITIIATGIGSANSIGGLETVNWSALPKEDVSFSEAFVAVSNIVFAYSFATCQFSFMDEMHTPEDFTKSIWTLGILEIVIYTITGATIYAFVGLDVKSPAFLSAGDVVSKVAFGVALPVIFISGSINTIVAGRLIHGRIYRNSVTRYVNTPKGWITWLSLISFITVLAWIIAEAIPFFSDLLGIASALFTSGFSFYWPPVMWFMLIRQGNWWSKDNLFLSIVNIFVFLFGLMVLMGGLYSTIIDIRANYATGNVRGAFSCSPV</sequence>
<feature type="transmembrane region" description="Helical" evidence="6">
    <location>
        <begin position="280"/>
        <end position="301"/>
    </location>
</feature>
<keyword evidence="3 6" id="KW-0812">Transmembrane</keyword>
<evidence type="ECO:0000259" key="7">
    <source>
        <dbReference type="Pfam" id="PF01490"/>
    </source>
</evidence>
<dbReference type="Proteomes" id="UP000191285">
    <property type="component" value="Unassembled WGS sequence"/>
</dbReference>
<dbReference type="InterPro" id="IPR013057">
    <property type="entry name" value="AA_transpt_TM"/>
</dbReference>
<feature type="transmembrane region" description="Helical" evidence="6">
    <location>
        <begin position="84"/>
        <end position="107"/>
    </location>
</feature>
<evidence type="ECO:0000256" key="3">
    <source>
        <dbReference type="ARBA" id="ARBA00022692"/>
    </source>
</evidence>
<evidence type="ECO:0000256" key="1">
    <source>
        <dbReference type="ARBA" id="ARBA00004141"/>
    </source>
</evidence>
<dbReference type="GO" id="GO:0016020">
    <property type="term" value="C:membrane"/>
    <property type="evidence" value="ECO:0007669"/>
    <property type="project" value="UniProtKB-SubCell"/>
</dbReference>
<evidence type="ECO:0000313" key="8">
    <source>
        <dbReference type="EMBL" id="OQE20295.1"/>
    </source>
</evidence>
<dbReference type="EMBL" id="MLKD01000013">
    <property type="protein sequence ID" value="OQE20295.1"/>
    <property type="molecule type" value="Genomic_DNA"/>
</dbReference>
<evidence type="ECO:0000256" key="2">
    <source>
        <dbReference type="ARBA" id="ARBA00008066"/>
    </source>
</evidence>
<comment type="similarity">
    <text evidence="2">Belongs to the amino acid/polyamine transporter 2 family.</text>
</comment>
<dbReference type="GO" id="GO:0015179">
    <property type="term" value="F:L-amino acid transmembrane transporter activity"/>
    <property type="evidence" value="ECO:0007669"/>
    <property type="project" value="TreeGrafter"/>
</dbReference>